<evidence type="ECO:0000313" key="2">
    <source>
        <dbReference type="EMBL" id="KAH9297051.1"/>
    </source>
</evidence>
<sequence length="71" mass="7324">VNDTKGGSIVTGIYETVGVEDVMFWVVDEGMVETTGAIEVVDTAVKVGMGPSWEKTGDKTGEVTMVGGGAE</sequence>
<accession>A0AA38C8A1</accession>
<dbReference type="EMBL" id="JAHRHJ020000010">
    <property type="protein sequence ID" value="KAH9297051.1"/>
    <property type="molecule type" value="Genomic_DNA"/>
</dbReference>
<gene>
    <name evidence="2" type="ORF">KI387_028733</name>
</gene>
<protein>
    <submittedName>
        <fullName evidence="2">Uncharacterized protein</fullName>
    </submittedName>
</protein>
<evidence type="ECO:0000313" key="3">
    <source>
        <dbReference type="Proteomes" id="UP000824469"/>
    </source>
</evidence>
<dbReference type="AlphaFoldDB" id="A0AA38C8A1"/>
<keyword evidence="3" id="KW-1185">Reference proteome</keyword>
<organism evidence="2 3">
    <name type="scientific">Taxus chinensis</name>
    <name type="common">Chinese yew</name>
    <name type="synonym">Taxus wallichiana var. chinensis</name>
    <dbReference type="NCBI Taxonomy" id="29808"/>
    <lineage>
        <taxon>Eukaryota</taxon>
        <taxon>Viridiplantae</taxon>
        <taxon>Streptophyta</taxon>
        <taxon>Embryophyta</taxon>
        <taxon>Tracheophyta</taxon>
        <taxon>Spermatophyta</taxon>
        <taxon>Pinopsida</taxon>
        <taxon>Pinidae</taxon>
        <taxon>Conifers II</taxon>
        <taxon>Cupressales</taxon>
        <taxon>Taxaceae</taxon>
        <taxon>Taxus</taxon>
    </lineage>
</organism>
<comment type="caution">
    <text evidence="2">The sequence shown here is derived from an EMBL/GenBank/DDBJ whole genome shotgun (WGS) entry which is preliminary data.</text>
</comment>
<proteinExistence type="predicted"/>
<feature type="non-terminal residue" evidence="2">
    <location>
        <position position="71"/>
    </location>
</feature>
<feature type="region of interest" description="Disordered" evidence="1">
    <location>
        <begin position="51"/>
        <end position="71"/>
    </location>
</feature>
<name>A0AA38C8A1_TAXCH</name>
<reference evidence="2 3" key="1">
    <citation type="journal article" date="2021" name="Nat. Plants">
        <title>The Taxus genome provides insights into paclitaxel biosynthesis.</title>
        <authorList>
            <person name="Xiong X."/>
            <person name="Gou J."/>
            <person name="Liao Q."/>
            <person name="Li Y."/>
            <person name="Zhou Q."/>
            <person name="Bi G."/>
            <person name="Li C."/>
            <person name="Du R."/>
            <person name="Wang X."/>
            <person name="Sun T."/>
            <person name="Guo L."/>
            <person name="Liang H."/>
            <person name="Lu P."/>
            <person name="Wu Y."/>
            <person name="Zhang Z."/>
            <person name="Ro D.K."/>
            <person name="Shang Y."/>
            <person name="Huang S."/>
            <person name="Yan J."/>
        </authorList>
    </citation>
    <scope>NUCLEOTIDE SEQUENCE [LARGE SCALE GENOMIC DNA]</scope>
    <source>
        <strain evidence="2">Ta-2019</strain>
    </source>
</reference>
<feature type="non-terminal residue" evidence="2">
    <location>
        <position position="1"/>
    </location>
</feature>
<evidence type="ECO:0000256" key="1">
    <source>
        <dbReference type="SAM" id="MobiDB-lite"/>
    </source>
</evidence>
<dbReference type="Proteomes" id="UP000824469">
    <property type="component" value="Unassembled WGS sequence"/>
</dbReference>